<dbReference type="PRINTS" id="PR00455">
    <property type="entry name" value="HTHTETR"/>
</dbReference>
<dbReference type="EMBL" id="QGKU01000066">
    <property type="protein sequence ID" value="PWR00966.1"/>
    <property type="molecule type" value="Genomic_DNA"/>
</dbReference>
<keyword evidence="3" id="KW-0804">Transcription</keyword>
<dbReference type="Gene3D" id="1.10.357.10">
    <property type="entry name" value="Tetracycline Repressor, domain 2"/>
    <property type="match status" value="1"/>
</dbReference>
<organism evidence="6 7">
    <name type="scientific">Meridianimarinicoccus roseus</name>
    <dbReference type="NCBI Taxonomy" id="2072018"/>
    <lineage>
        <taxon>Bacteria</taxon>
        <taxon>Pseudomonadati</taxon>
        <taxon>Pseudomonadota</taxon>
        <taxon>Alphaproteobacteria</taxon>
        <taxon>Rhodobacterales</taxon>
        <taxon>Paracoccaceae</taxon>
        <taxon>Meridianimarinicoccus</taxon>
    </lineage>
</organism>
<sequence length="216" mass="23457">MTAFDARDPAPAISDTESAPDWNFARHAPATARDKILSAASHLFCHNGFSATGIDTIIARAGTAKATLYNHFASKDALIEAVLEAEGAAWRRWFFGRLGQVRGRPEDRVLAVFDVLRDWFADENYFGCPFINAVAEFETGNPAIRAAADVHKAHLFTWLKAAAIEMQVDRPEDVARGIVVLVDGAIVAAQHARNPEFALDAKGVAAVYLAGLRPAR</sequence>
<evidence type="ECO:0000259" key="5">
    <source>
        <dbReference type="PROSITE" id="PS50977"/>
    </source>
</evidence>
<dbReference type="Pfam" id="PF00440">
    <property type="entry name" value="TetR_N"/>
    <property type="match status" value="1"/>
</dbReference>
<gene>
    <name evidence="6" type="ORF">DKT77_19510</name>
</gene>
<proteinExistence type="predicted"/>
<dbReference type="InterPro" id="IPR036271">
    <property type="entry name" value="Tet_transcr_reg_TetR-rel_C_sf"/>
</dbReference>
<dbReference type="PROSITE" id="PS50977">
    <property type="entry name" value="HTH_TETR_2"/>
    <property type="match status" value="1"/>
</dbReference>
<dbReference type="AlphaFoldDB" id="A0A2V2LCI3"/>
<dbReference type="SUPFAM" id="SSF48498">
    <property type="entry name" value="Tetracyclin repressor-like, C-terminal domain"/>
    <property type="match status" value="1"/>
</dbReference>
<evidence type="ECO:0000256" key="3">
    <source>
        <dbReference type="ARBA" id="ARBA00023163"/>
    </source>
</evidence>
<feature type="domain" description="HTH tetR-type" evidence="5">
    <location>
        <begin position="30"/>
        <end position="90"/>
    </location>
</feature>
<keyword evidence="7" id="KW-1185">Reference proteome</keyword>
<evidence type="ECO:0000256" key="1">
    <source>
        <dbReference type="ARBA" id="ARBA00023015"/>
    </source>
</evidence>
<reference evidence="6 7" key="1">
    <citation type="submission" date="2018-05" db="EMBL/GenBank/DDBJ databases">
        <title>Rhodobacteraceae gen. nov., sp. nov. isolated from sea water.</title>
        <authorList>
            <person name="Ren Y."/>
        </authorList>
    </citation>
    <scope>NUCLEOTIDE SEQUENCE [LARGE SCALE GENOMIC DNA]</scope>
    <source>
        <strain evidence="6 7">TG-679</strain>
    </source>
</reference>
<dbReference type="InterPro" id="IPR001647">
    <property type="entry name" value="HTH_TetR"/>
</dbReference>
<dbReference type="PANTHER" id="PTHR47506:SF3">
    <property type="entry name" value="HTH-TYPE TRANSCRIPTIONAL REGULATOR LMRA"/>
    <property type="match status" value="1"/>
</dbReference>
<evidence type="ECO:0000313" key="7">
    <source>
        <dbReference type="Proteomes" id="UP000245680"/>
    </source>
</evidence>
<dbReference type="Proteomes" id="UP000245680">
    <property type="component" value="Unassembled WGS sequence"/>
</dbReference>
<dbReference type="OrthoDB" id="9787680at2"/>
<evidence type="ECO:0000313" key="6">
    <source>
        <dbReference type="EMBL" id="PWR00966.1"/>
    </source>
</evidence>
<dbReference type="SUPFAM" id="SSF46689">
    <property type="entry name" value="Homeodomain-like"/>
    <property type="match status" value="1"/>
</dbReference>
<feature type="DNA-binding region" description="H-T-H motif" evidence="4">
    <location>
        <begin position="53"/>
        <end position="72"/>
    </location>
</feature>
<keyword evidence="2 4" id="KW-0238">DNA-binding</keyword>
<accession>A0A2V2LCI3</accession>
<dbReference type="RefSeq" id="WP_109813319.1">
    <property type="nucleotide sequence ID" value="NZ_QGKU01000066.1"/>
</dbReference>
<comment type="caution">
    <text evidence="6">The sequence shown here is derived from an EMBL/GenBank/DDBJ whole genome shotgun (WGS) entry which is preliminary data.</text>
</comment>
<name>A0A2V2LCI3_9RHOB</name>
<evidence type="ECO:0000256" key="4">
    <source>
        <dbReference type="PROSITE-ProRule" id="PRU00335"/>
    </source>
</evidence>
<protein>
    <submittedName>
        <fullName evidence="6">TetR/AcrR family transcriptional regulator</fullName>
    </submittedName>
</protein>
<dbReference type="InterPro" id="IPR009057">
    <property type="entry name" value="Homeodomain-like_sf"/>
</dbReference>
<dbReference type="GO" id="GO:0003677">
    <property type="term" value="F:DNA binding"/>
    <property type="evidence" value="ECO:0007669"/>
    <property type="project" value="UniProtKB-UniRule"/>
</dbReference>
<dbReference type="PANTHER" id="PTHR47506">
    <property type="entry name" value="TRANSCRIPTIONAL REGULATORY PROTEIN"/>
    <property type="match status" value="1"/>
</dbReference>
<evidence type="ECO:0000256" key="2">
    <source>
        <dbReference type="ARBA" id="ARBA00023125"/>
    </source>
</evidence>
<keyword evidence="1" id="KW-0805">Transcription regulation</keyword>